<proteinExistence type="predicted"/>
<dbReference type="EMBL" id="FRAR01000021">
    <property type="protein sequence ID" value="SHK71089.1"/>
    <property type="molecule type" value="Genomic_DNA"/>
</dbReference>
<evidence type="ECO:0000313" key="2">
    <source>
        <dbReference type="EMBL" id="SHK71089.1"/>
    </source>
</evidence>
<keyword evidence="3" id="KW-1185">Reference proteome</keyword>
<dbReference type="InterPro" id="IPR010839">
    <property type="entry name" value="AtuA_N"/>
</dbReference>
<dbReference type="AlphaFoldDB" id="A0A1M6UPK4"/>
<dbReference type="Proteomes" id="UP000183997">
    <property type="component" value="Unassembled WGS sequence"/>
</dbReference>
<evidence type="ECO:0000259" key="1">
    <source>
        <dbReference type="Pfam" id="PF07287"/>
    </source>
</evidence>
<dbReference type="RefSeq" id="WP_072915647.1">
    <property type="nucleotide sequence ID" value="NZ_FRAR01000021.1"/>
</dbReference>
<accession>A0A1M6UPK4</accession>
<name>A0A1M6UPK4_9FIRM</name>
<feature type="domain" description="Acyclic terpene utilisation N-terminal" evidence="1">
    <location>
        <begin position="96"/>
        <end position="209"/>
    </location>
</feature>
<reference evidence="3" key="1">
    <citation type="submission" date="2016-11" db="EMBL/GenBank/DDBJ databases">
        <authorList>
            <person name="Varghese N."/>
            <person name="Submissions S."/>
        </authorList>
    </citation>
    <scope>NUCLEOTIDE SEQUENCE [LARGE SCALE GENOMIC DNA]</scope>
    <source>
        <strain evidence="3">DSM 10349</strain>
    </source>
</reference>
<evidence type="ECO:0000313" key="3">
    <source>
        <dbReference type="Proteomes" id="UP000183997"/>
    </source>
</evidence>
<dbReference type="Pfam" id="PF07287">
    <property type="entry name" value="AtuA"/>
    <property type="match status" value="2"/>
</dbReference>
<gene>
    <name evidence="2" type="ORF">SAMN02745123_02861</name>
</gene>
<organism evidence="2 3">
    <name type="scientific">Desulforamulus aeronauticus DSM 10349</name>
    <dbReference type="NCBI Taxonomy" id="1121421"/>
    <lineage>
        <taxon>Bacteria</taxon>
        <taxon>Bacillati</taxon>
        <taxon>Bacillota</taxon>
        <taxon>Clostridia</taxon>
        <taxon>Eubacteriales</taxon>
        <taxon>Peptococcaceae</taxon>
        <taxon>Desulforamulus</taxon>
    </lineage>
</organism>
<protein>
    <recommendedName>
        <fullName evidence="1">Acyclic terpene utilisation N-terminal domain-containing protein</fullName>
    </recommendedName>
</protein>
<feature type="domain" description="Acyclic terpene utilisation N-terminal" evidence="1">
    <location>
        <begin position="239"/>
        <end position="397"/>
    </location>
</feature>
<dbReference type="OrthoDB" id="9763456at2"/>
<sequence>MREYRVLSPTAILGYGFPEESFQAGLDRKPHLIAVDAGSTDPGPYYLGAGVSFTDRAAVKRDLELMIEAGLQLDIPVVIGTAGGSGAEVHLQWNLDIIKELVLEKGWQFPLGVIHAELERETVLQAYRENKIAPLHPAPELTEAEINAAERIVAQMGPEPVMSVLQQGAKVVLAGRAYDPAVFSAGALLAGFDKGLAIHMGKILECGAIAASPGSGSDCLLGTLREDCFIVEPLNPIRRCTPTSVAAHTLYEKTNPYVLPGPGGILDLRETTFTQLSEQAVKVTGSKFVPAEPFAVKLEGAKRVGYRTVSIAGCRDSIMIAQIDHIVEAVRERVADNFKKYGYQYFLHFTIYGKNGVMGQLEPNSDITSHELGIIIEAVAETQEIANTICGFARSTMLHYGYPGRVATAGNLAFPYSPSDFKAGPVYNFNIYHLLEVVDPLALFPVEIMKMGEDQ</sequence>
<dbReference type="STRING" id="1121421.SAMN02745123_02861"/>